<gene>
    <name evidence="1" type="ORF">BaRGS_00000271</name>
</gene>
<accession>A0ABD0MAU0</accession>
<reference evidence="1 2" key="1">
    <citation type="journal article" date="2023" name="Sci. Data">
        <title>Genome assembly of the Korean intertidal mud-creeper Batillaria attramentaria.</title>
        <authorList>
            <person name="Patra A.K."/>
            <person name="Ho P.T."/>
            <person name="Jun S."/>
            <person name="Lee S.J."/>
            <person name="Kim Y."/>
            <person name="Won Y.J."/>
        </authorList>
    </citation>
    <scope>NUCLEOTIDE SEQUENCE [LARGE SCALE GENOMIC DNA]</scope>
    <source>
        <strain evidence="1">Wonlab-2016</strain>
    </source>
</reference>
<feature type="non-terminal residue" evidence="1">
    <location>
        <position position="1"/>
    </location>
</feature>
<evidence type="ECO:0000313" key="1">
    <source>
        <dbReference type="EMBL" id="KAK7508705.1"/>
    </source>
</evidence>
<comment type="caution">
    <text evidence="1">The sequence shown here is derived from an EMBL/GenBank/DDBJ whole genome shotgun (WGS) entry which is preliminary data.</text>
</comment>
<dbReference type="EMBL" id="JACVVK020000001">
    <property type="protein sequence ID" value="KAK7508705.1"/>
    <property type="molecule type" value="Genomic_DNA"/>
</dbReference>
<protein>
    <submittedName>
        <fullName evidence="1">Uncharacterized protein</fullName>
    </submittedName>
</protein>
<keyword evidence="2" id="KW-1185">Reference proteome</keyword>
<sequence>AETSRTDDTGNLEKIRYARPTRKPAHLDESVCVFICPLNNSKQQGHSGQQFRRGGNLTERVFKRTVSCEVYGR</sequence>
<name>A0ABD0MAU0_9CAEN</name>
<dbReference type="Proteomes" id="UP001519460">
    <property type="component" value="Unassembled WGS sequence"/>
</dbReference>
<proteinExistence type="predicted"/>
<dbReference type="AlphaFoldDB" id="A0ABD0MAU0"/>
<evidence type="ECO:0000313" key="2">
    <source>
        <dbReference type="Proteomes" id="UP001519460"/>
    </source>
</evidence>
<organism evidence="1 2">
    <name type="scientific">Batillaria attramentaria</name>
    <dbReference type="NCBI Taxonomy" id="370345"/>
    <lineage>
        <taxon>Eukaryota</taxon>
        <taxon>Metazoa</taxon>
        <taxon>Spiralia</taxon>
        <taxon>Lophotrochozoa</taxon>
        <taxon>Mollusca</taxon>
        <taxon>Gastropoda</taxon>
        <taxon>Caenogastropoda</taxon>
        <taxon>Sorbeoconcha</taxon>
        <taxon>Cerithioidea</taxon>
        <taxon>Batillariidae</taxon>
        <taxon>Batillaria</taxon>
    </lineage>
</organism>